<evidence type="ECO:0000259" key="1">
    <source>
        <dbReference type="Pfam" id="PF00535"/>
    </source>
</evidence>
<comment type="caution">
    <text evidence="2">The sequence shown here is derived from an EMBL/GenBank/DDBJ whole genome shotgun (WGS) entry which is preliminary data.</text>
</comment>
<dbReference type="Gene3D" id="3.90.550.10">
    <property type="entry name" value="Spore Coat Polysaccharide Biosynthesis Protein SpsA, Chain A"/>
    <property type="match status" value="1"/>
</dbReference>
<proteinExistence type="predicted"/>
<name>X1MQQ2_9ZZZZ</name>
<feature type="domain" description="Glycosyltransferase 2-like" evidence="1">
    <location>
        <begin position="19"/>
        <end position="91"/>
    </location>
</feature>
<dbReference type="CDD" id="cd00761">
    <property type="entry name" value="Glyco_tranf_GTA_type"/>
    <property type="match status" value="1"/>
</dbReference>
<feature type="non-terminal residue" evidence="2">
    <location>
        <position position="93"/>
    </location>
</feature>
<dbReference type="AlphaFoldDB" id="X1MQQ2"/>
<sequence length="93" mass="10899">MFLKNDMENKKDFNFNIAIVILAYNRYDSFKLTLKSALSQKGILSHIFVFDDASDCPLNDLINNNPKVTYTRHRKRLGFAGNFRFAMEFVKKK</sequence>
<dbReference type="InterPro" id="IPR001173">
    <property type="entry name" value="Glyco_trans_2-like"/>
</dbReference>
<dbReference type="EMBL" id="BARV01021144">
    <property type="protein sequence ID" value="GAI20371.1"/>
    <property type="molecule type" value="Genomic_DNA"/>
</dbReference>
<reference evidence="2" key="1">
    <citation type="journal article" date="2014" name="Front. Microbiol.">
        <title>High frequency of phylogenetically diverse reductive dehalogenase-homologous genes in deep subseafloor sedimentary metagenomes.</title>
        <authorList>
            <person name="Kawai M."/>
            <person name="Futagami T."/>
            <person name="Toyoda A."/>
            <person name="Takaki Y."/>
            <person name="Nishi S."/>
            <person name="Hori S."/>
            <person name="Arai W."/>
            <person name="Tsubouchi T."/>
            <person name="Morono Y."/>
            <person name="Uchiyama I."/>
            <person name="Ito T."/>
            <person name="Fujiyama A."/>
            <person name="Inagaki F."/>
            <person name="Takami H."/>
        </authorList>
    </citation>
    <scope>NUCLEOTIDE SEQUENCE</scope>
    <source>
        <strain evidence="2">Expedition CK06-06</strain>
    </source>
</reference>
<gene>
    <name evidence="2" type="ORF">S06H3_35096</name>
</gene>
<dbReference type="InterPro" id="IPR029044">
    <property type="entry name" value="Nucleotide-diphossugar_trans"/>
</dbReference>
<dbReference type="SUPFAM" id="SSF53448">
    <property type="entry name" value="Nucleotide-diphospho-sugar transferases"/>
    <property type="match status" value="1"/>
</dbReference>
<accession>X1MQQ2</accession>
<dbReference type="Pfam" id="PF00535">
    <property type="entry name" value="Glycos_transf_2"/>
    <property type="match status" value="1"/>
</dbReference>
<protein>
    <recommendedName>
        <fullName evidence="1">Glycosyltransferase 2-like domain-containing protein</fullName>
    </recommendedName>
</protein>
<organism evidence="2">
    <name type="scientific">marine sediment metagenome</name>
    <dbReference type="NCBI Taxonomy" id="412755"/>
    <lineage>
        <taxon>unclassified sequences</taxon>
        <taxon>metagenomes</taxon>
        <taxon>ecological metagenomes</taxon>
    </lineage>
</organism>
<evidence type="ECO:0000313" key="2">
    <source>
        <dbReference type="EMBL" id="GAI20371.1"/>
    </source>
</evidence>